<keyword evidence="3" id="KW-0378">Hydrolase</keyword>
<feature type="transmembrane region" description="Helical" evidence="1">
    <location>
        <begin position="230"/>
        <end position="246"/>
    </location>
</feature>
<feature type="transmembrane region" description="Helical" evidence="1">
    <location>
        <begin position="86"/>
        <end position="104"/>
    </location>
</feature>
<keyword evidence="1" id="KW-1133">Transmembrane helix</keyword>
<feature type="transmembrane region" description="Helical" evidence="1">
    <location>
        <begin position="258"/>
        <end position="274"/>
    </location>
</feature>
<dbReference type="PANTHER" id="PTHR23028:SF131">
    <property type="entry name" value="BLR2367 PROTEIN"/>
    <property type="match status" value="1"/>
</dbReference>
<dbReference type="GO" id="GO:0016020">
    <property type="term" value="C:membrane"/>
    <property type="evidence" value="ECO:0007669"/>
    <property type="project" value="TreeGrafter"/>
</dbReference>
<dbReference type="EMBL" id="FOSV01000016">
    <property type="protein sequence ID" value="SFL48233.1"/>
    <property type="molecule type" value="Genomic_DNA"/>
</dbReference>
<dbReference type="Proteomes" id="UP000198804">
    <property type="component" value="Unassembled WGS sequence"/>
</dbReference>
<feature type="transmembrane region" description="Helical" evidence="1">
    <location>
        <begin position="294"/>
        <end position="315"/>
    </location>
</feature>
<keyword evidence="1" id="KW-0472">Membrane</keyword>
<keyword evidence="4" id="KW-1185">Reference proteome</keyword>
<protein>
    <submittedName>
        <fullName evidence="3">Peptidoglycan/LPS O-acetylase OafA/YrhL, contains acyltransferase and SGNH-hydrolase domains</fullName>
    </submittedName>
</protein>
<evidence type="ECO:0000313" key="3">
    <source>
        <dbReference type="EMBL" id="SFL48233.1"/>
    </source>
</evidence>
<feature type="transmembrane region" description="Helical" evidence="1">
    <location>
        <begin position="172"/>
        <end position="194"/>
    </location>
</feature>
<keyword evidence="3" id="KW-0012">Acyltransferase</keyword>
<dbReference type="RefSeq" id="WP_165616485.1">
    <property type="nucleotide sequence ID" value="NZ_FOSV01000016.1"/>
</dbReference>
<proteinExistence type="predicted"/>
<reference evidence="4" key="1">
    <citation type="submission" date="2016-10" db="EMBL/GenBank/DDBJ databases">
        <authorList>
            <person name="Varghese N."/>
            <person name="Submissions S."/>
        </authorList>
    </citation>
    <scope>NUCLEOTIDE SEQUENCE [LARGE SCALE GENOMIC DNA]</scope>
    <source>
        <strain evidence="4">CGMCC 1.6474</strain>
    </source>
</reference>
<organism evidence="3 4">
    <name type="scientific">Methylorubrum salsuginis</name>
    <dbReference type="NCBI Taxonomy" id="414703"/>
    <lineage>
        <taxon>Bacteria</taxon>
        <taxon>Pseudomonadati</taxon>
        <taxon>Pseudomonadota</taxon>
        <taxon>Alphaproteobacteria</taxon>
        <taxon>Hyphomicrobiales</taxon>
        <taxon>Methylobacteriaceae</taxon>
        <taxon>Methylorubrum</taxon>
    </lineage>
</organism>
<dbReference type="InterPro" id="IPR050879">
    <property type="entry name" value="Acyltransferase_3"/>
</dbReference>
<dbReference type="Pfam" id="PF01757">
    <property type="entry name" value="Acyl_transf_3"/>
    <property type="match status" value="1"/>
</dbReference>
<accession>A0A1I4I2U5</accession>
<feature type="domain" description="Acyltransferase 3" evidence="2">
    <location>
        <begin position="8"/>
        <end position="308"/>
    </location>
</feature>
<dbReference type="GO" id="GO:0016787">
    <property type="term" value="F:hydrolase activity"/>
    <property type="evidence" value="ECO:0007669"/>
    <property type="project" value="UniProtKB-KW"/>
</dbReference>
<evidence type="ECO:0000259" key="2">
    <source>
        <dbReference type="Pfam" id="PF01757"/>
    </source>
</evidence>
<dbReference type="AlphaFoldDB" id="A0A1I4I2U5"/>
<evidence type="ECO:0000256" key="1">
    <source>
        <dbReference type="SAM" id="Phobius"/>
    </source>
</evidence>
<dbReference type="InterPro" id="IPR002656">
    <property type="entry name" value="Acyl_transf_3_dom"/>
</dbReference>
<name>A0A1I4I2U5_9HYPH</name>
<feature type="transmembrane region" description="Helical" evidence="1">
    <location>
        <begin position="47"/>
        <end position="65"/>
    </location>
</feature>
<feature type="transmembrane region" description="Helical" evidence="1">
    <location>
        <begin position="142"/>
        <end position="166"/>
    </location>
</feature>
<dbReference type="PANTHER" id="PTHR23028">
    <property type="entry name" value="ACETYLTRANSFERASE"/>
    <property type="match status" value="1"/>
</dbReference>
<dbReference type="GO" id="GO:0000271">
    <property type="term" value="P:polysaccharide biosynthetic process"/>
    <property type="evidence" value="ECO:0007669"/>
    <property type="project" value="TreeGrafter"/>
</dbReference>
<keyword evidence="1" id="KW-0812">Transmembrane</keyword>
<dbReference type="GO" id="GO:0016747">
    <property type="term" value="F:acyltransferase activity, transferring groups other than amino-acyl groups"/>
    <property type="evidence" value="ECO:0007669"/>
    <property type="project" value="InterPro"/>
</dbReference>
<sequence>MRPTITVLQAGRAVAAIAVLLHHSLVATQDFVQPVPHGLAVIVENGFRGVDFFFVLSGFIIMHAHGDDDRNRAAAWSYARKRLRRIYIPYLPISLGLVILYTLLPGLSASARDWSLLSSLTLIPTTAPPALSVAWTLTHEMLFYGVFLTFFVTRAFAPIIAVWAALIVVGGWIMGAGGIVLAPINLEFIAGLLAAVAARSLPSRSLFALLALGVLGSAASLLWLGSEGHMRVWFGLSLALVLPGLVRMEAQGRLTAPPWLMLLGNSSYAIYLVHNPLASLGARIAARFEALNAWPASLALCAALGIGVGVLYHLLFEKPVLRRLGGRNVGDALGLTPDRARLRG</sequence>
<keyword evidence="3" id="KW-0808">Transferase</keyword>
<gene>
    <name evidence="3" type="ORF">SAMN04488125_11614</name>
</gene>
<feature type="transmembrane region" description="Helical" evidence="1">
    <location>
        <begin position="206"/>
        <end position="224"/>
    </location>
</feature>
<feature type="transmembrane region" description="Helical" evidence="1">
    <location>
        <begin position="116"/>
        <end position="135"/>
    </location>
</feature>
<dbReference type="STRING" id="414703.SAMN04488125_11614"/>
<evidence type="ECO:0000313" key="4">
    <source>
        <dbReference type="Proteomes" id="UP000198804"/>
    </source>
</evidence>